<name>A0A1L9VZI1_ASPGL</name>
<dbReference type="Pfam" id="PF00153">
    <property type="entry name" value="Mito_carr"/>
    <property type="match status" value="3"/>
</dbReference>
<gene>
    <name evidence="11" type="ORF">ASPGLDRAFT_161557</name>
</gene>
<dbReference type="PROSITE" id="PS50920">
    <property type="entry name" value="SOLCAR"/>
    <property type="match status" value="3"/>
</dbReference>
<proteinExistence type="inferred from homology"/>
<evidence type="ECO:0000256" key="6">
    <source>
        <dbReference type="ARBA" id="ARBA00022792"/>
    </source>
</evidence>
<comment type="subcellular location">
    <subcellularLocation>
        <location evidence="1">Membrane</location>
        <topology evidence="1">Multi-pass membrane protein</topology>
    </subcellularLocation>
</comment>
<dbReference type="EMBL" id="KV878888">
    <property type="protein sequence ID" value="OJJ89321.1"/>
    <property type="molecule type" value="Genomic_DNA"/>
</dbReference>
<keyword evidence="4 9" id="KW-0812">Transmembrane</keyword>
<dbReference type="RefSeq" id="XP_022405983.1">
    <property type="nucleotide sequence ID" value="XM_022542487.1"/>
</dbReference>
<feature type="repeat" description="Solcar" evidence="9">
    <location>
        <begin position="94"/>
        <end position="182"/>
    </location>
</feature>
<dbReference type="OrthoDB" id="250329at2759"/>
<evidence type="ECO:0000256" key="7">
    <source>
        <dbReference type="ARBA" id="ARBA00022989"/>
    </source>
</evidence>
<evidence type="ECO:0000256" key="8">
    <source>
        <dbReference type="ARBA" id="ARBA00023136"/>
    </source>
</evidence>
<keyword evidence="7" id="KW-1133">Transmembrane helix</keyword>
<evidence type="ECO:0000256" key="3">
    <source>
        <dbReference type="ARBA" id="ARBA00022448"/>
    </source>
</evidence>
<keyword evidence="12" id="KW-1185">Reference proteome</keyword>
<dbReference type="AlphaFoldDB" id="A0A1L9VZI1"/>
<evidence type="ECO:0008006" key="13">
    <source>
        <dbReference type="Google" id="ProtNLM"/>
    </source>
</evidence>
<comment type="similarity">
    <text evidence="2 10">Belongs to the mitochondrial carrier (TC 2.A.29) family.</text>
</comment>
<keyword evidence="8 9" id="KW-0472">Membrane</keyword>
<accession>A0A1L9VZI1</accession>
<organism evidence="11 12">
    <name type="scientific">Aspergillus glaucus CBS 516.65</name>
    <dbReference type="NCBI Taxonomy" id="1160497"/>
    <lineage>
        <taxon>Eukaryota</taxon>
        <taxon>Fungi</taxon>
        <taxon>Dikarya</taxon>
        <taxon>Ascomycota</taxon>
        <taxon>Pezizomycotina</taxon>
        <taxon>Eurotiomycetes</taxon>
        <taxon>Eurotiomycetidae</taxon>
        <taxon>Eurotiales</taxon>
        <taxon>Aspergillaceae</taxon>
        <taxon>Aspergillus</taxon>
        <taxon>Aspergillus subgen. Aspergillus</taxon>
    </lineage>
</organism>
<evidence type="ECO:0000313" key="11">
    <source>
        <dbReference type="EMBL" id="OJJ89321.1"/>
    </source>
</evidence>
<keyword evidence="6" id="KW-0999">Mitochondrion inner membrane</keyword>
<feature type="repeat" description="Solcar" evidence="9">
    <location>
        <begin position="196"/>
        <end position="305"/>
    </location>
</feature>
<reference evidence="12" key="1">
    <citation type="journal article" date="2017" name="Genome Biol.">
        <title>Comparative genomics reveals high biological diversity and specific adaptations in the industrially and medically important fungal genus Aspergillus.</title>
        <authorList>
            <person name="de Vries R.P."/>
            <person name="Riley R."/>
            <person name="Wiebenga A."/>
            <person name="Aguilar-Osorio G."/>
            <person name="Amillis S."/>
            <person name="Uchima C.A."/>
            <person name="Anderluh G."/>
            <person name="Asadollahi M."/>
            <person name="Askin M."/>
            <person name="Barry K."/>
            <person name="Battaglia E."/>
            <person name="Bayram O."/>
            <person name="Benocci T."/>
            <person name="Braus-Stromeyer S.A."/>
            <person name="Caldana C."/>
            <person name="Canovas D."/>
            <person name="Cerqueira G.C."/>
            <person name="Chen F."/>
            <person name="Chen W."/>
            <person name="Choi C."/>
            <person name="Clum A."/>
            <person name="Dos Santos R.A."/>
            <person name="Damasio A.R."/>
            <person name="Diallinas G."/>
            <person name="Emri T."/>
            <person name="Fekete E."/>
            <person name="Flipphi M."/>
            <person name="Freyberg S."/>
            <person name="Gallo A."/>
            <person name="Gournas C."/>
            <person name="Habgood R."/>
            <person name="Hainaut M."/>
            <person name="Harispe M.L."/>
            <person name="Henrissat B."/>
            <person name="Hilden K.S."/>
            <person name="Hope R."/>
            <person name="Hossain A."/>
            <person name="Karabika E."/>
            <person name="Karaffa L."/>
            <person name="Karanyi Z."/>
            <person name="Krasevec N."/>
            <person name="Kuo A."/>
            <person name="Kusch H."/>
            <person name="LaButti K."/>
            <person name="Lagendijk E.L."/>
            <person name="Lapidus A."/>
            <person name="Levasseur A."/>
            <person name="Lindquist E."/>
            <person name="Lipzen A."/>
            <person name="Logrieco A.F."/>
            <person name="MacCabe A."/>
            <person name="Maekelae M.R."/>
            <person name="Malavazi I."/>
            <person name="Melin P."/>
            <person name="Meyer V."/>
            <person name="Mielnichuk N."/>
            <person name="Miskei M."/>
            <person name="Molnar A.P."/>
            <person name="Mule G."/>
            <person name="Ngan C.Y."/>
            <person name="Orejas M."/>
            <person name="Orosz E."/>
            <person name="Ouedraogo J.P."/>
            <person name="Overkamp K.M."/>
            <person name="Park H.-S."/>
            <person name="Perrone G."/>
            <person name="Piumi F."/>
            <person name="Punt P.J."/>
            <person name="Ram A.F."/>
            <person name="Ramon A."/>
            <person name="Rauscher S."/>
            <person name="Record E."/>
            <person name="Riano-Pachon D.M."/>
            <person name="Robert V."/>
            <person name="Roehrig J."/>
            <person name="Ruller R."/>
            <person name="Salamov A."/>
            <person name="Salih N.S."/>
            <person name="Samson R.A."/>
            <person name="Sandor E."/>
            <person name="Sanguinetti M."/>
            <person name="Schuetze T."/>
            <person name="Sepcic K."/>
            <person name="Shelest E."/>
            <person name="Sherlock G."/>
            <person name="Sophianopoulou V."/>
            <person name="Squina F.M."/>
            <person name="Sun H."/>
            <person name="Susca A."/>
            <person name="Todd R.B."/>
            <person name="Tsang A."/>
            <person name="Unkles S.E."/>
            <person name="van de Wiele N."/>
            <person name="van Rossen-Uffink D."/>
            <person name="Oliveira J.V."/>
            <person name="Vesth T.C."/>
            <person name="Visser J."/>
            <person name="Yu J.-H."/>
            <person name="Zhou M."/>
            <person name="Andersen M.R."/>
            <person name="Archer D.B."/>
            <person name="Baker S.E."/>
            <person name="Benoit I."/>
            <person name="Brakhage A.A."/>
            <person name="Braus G.H."/>
            <person name="Fischer R."/>
            <person name="Frisvad J.C."/>
            <person name="Goldman G.H."/>
            <person name="Houbraken J."/>
            <person name="Oakley B."/>
            <person name="Pocsi I."/>
            <person name="Scazzocchio C."/>
            <person name="Seiboth B."/>
            <person name="vanKuyk P.A."/>
            <person name="Wortman J."/>
            <person name="Dyer P.S."/>
            <person name="Grigoriev I.V."/>
        </authorList>
    </citation>
    <scope>NUCLEOTIDE SEQUENCE [LARGE SCALE GENOMIC DNA]</scope>
    <source>
        <strain evidence="12">CBS 516.65</strain>
    </source>
</reference>
<dbReference type="VEuPathDB" id="FungiDB:ASPGLDRAFT_161557"/>
<evidence type="ECO:0000256" key="4">
    <source>
        <dbReference type="ARBA" id="ARBA00022692"/>
    </source>
</evidence>
<dbReference type="Gene3D" id="1.50.40.10">
    <property type="entry name" value="Mitochondrial carrier domain"/>
    <property type="match status" value="2"/>
</dbReference>
<dbReference type="SUPFAM" id="SSF103506">
    <property type="entry name" value="Mitochondrial carrier"/>
    <property type="match status" value="2"/>
</dbReference>
<dbReference type="GO" id="GO:0016020">
    <property type="term" value="C:membrane"/>
    <property type="evidence" value="ECO:0007669"/>
    <property type="project" value="UniProtKB-SubCell"/>
</dbReference>
<protein>
    <recommendedName>
        <fullName evidence="13">Mitochondrial thiamine pyrophosphate carrier 1</fullName>
    </recommendedName>
</protein>
<dbReference type="InterPro" id="IPR023395">
    <property type="entry name" value="MCP_dom_sf"/>
</dbReference>
<evidence type="ECO:0000256" key="9">
    <source>
        <dbReference type="PROSITE-ProRule" id="PRU00282"/>
    </source>
</evidence>
<sequence length="312" mass="33428">MEAILPGIIAAVSSEVFIHPMDTIITRMQSQNYISIYKHGNGSLRRALFLGLYQGFGPTLIAGIPSSAAFFTIYEASKTAFGKAHDAGYLQEVPQPLISTSSSAAAELVACAISNPAEVLKQNAQVVQSANRQPLSQPPTLKTLKLFSRQPSQLWAGYSALVASHLPGICITFGLYESLKTNLVQWRNLDTNNIGQEVKASAFCASIAGGCSSLLFVPIDVVKTRMRLATCEEKPASRLSVDSMSIKVPAIELSRSRRASALSIVHNILRIEGLPGLFRGSGLTVVASAVGSGLYLGCYEGSKRYLCNNSIE</sequence>
<evidence type="ECO:0000313" key="12">
    <source>
        <dbReference type="Proteomes" id="UP000184300"/>
    </source>
</evidence>
<keyword evidence="3 10" id="KW-0813">Transport</keyword>
<dbReference type="Proteomes" id="UP000184300">
    <property type="component" value="Unassembled WGS sequence"/>
</dbReference>
<dbReference type="GeneID" id="34458748"/>
<evidence type="ECO:0000256" key="10">
    <source>
        <dbReference type="RuleBase" id="RU000488"/>
    </source>
</evidence>
<evidence type="ECO:0000256" key="5">
    <source>
        <dbReference type="ARBA" id="ARBA00022737"/>
    </source>
</evidence>
<evidence type="ECO:0000256" key="2">
    <source>
        <dbReference type="ARBA" id="ARBA00006375"/>
    </source>
</evidence>
<keyword evidence="6" id="KW-0496">Mitochondrion</keyword>
<feature type="repeat" description="Solcar" evidence="9">
    <location>
        <begin position="1"/>
        <end position="80"/>
    </location>
</feature>
<keyword evidence="5" id="KW-0677">Repeat</keyword>
<dbReference type="InterPro" id="IPR018108">
    <property type="entry name" value="MCP_transmembrane"/>
</dbReference>
<evidence type="ECO:0000256" key="1">
    <source>
        <dbReference type="ARBA" id="ARBA00004141"/>
    </source>
</evidence>
<dbReference type="PANTHER" id="PTHR45667">
    <property type="entry name" value="S-ADENOSYLMETHIONINE MITOCHONDRIAL CARRIER PROTEIN"/>
    <property type="match status" value="1"/>
</dbReference>